<evidence type="ECO:0000313" key="2">
    <source>
        <dbReference type="Proteomes" id="UP000187203"/>
    </source>
</evidence>
<dbReference type="EMBL" id="AWUE01023955">
    <property type="protein sequence ID" value="OMO52059.1"/>
    <property type="molecule type" value="Genomic_DNA"/>
</dbReference>
<comment type="caution">
    <text evidence="1">The sequence shown here is derived from an EMBL/GenBank/DDBJ whole genome shotgun (WGS) entry which is preliminary data.</text>
</comment>
<accession>A0A1R3G1X9</accession>
<proteinExistence type="predicted"/>
<dbReference type="Proteomes" id="UP000187203">
    <property type="component" value="Unassembled WGS sequence"/>
</dbReference>
<name>A0A1R3G1X9_9ROSI</name>
<keyword evidence="2" id="KW-1185">Reference proteome</keyword>
<sequence length="50" mass="5831">MTRAWEAQIVETPPSDRPQSLGFCFAPFPLSICRLNFREGFREYGCYERG</sequence>
<organism evidence="1 2">
    <name type="scientific">Corchorus olitorius</name>
    <dbReference type="NCBI Taxonomy" id="93759"/>
    <lineage>
        <taxon>Eukaryota</taxon>
        <taxon>Viridiplantae</taxon>
        <taxon>Streptophyta</taxon>
        <taxon>Embryophyta</taxon>
        <taxon>Tracheophyta</taxon>
        <taxon>Spermatophyta</taxon>
        <taxon>Magnoliopsida</taxon>
        <taxon>eudicotyledons</taxon>
        <taxon>Gunneridae</taxon>
        <taxon>Pentapetalae</taxon>
        <taxon>rosids</taxon>
        <taxon>malvids</taxon>
        <taxon>Malvales</taxon>
        <taxon>Malvaceae</taxon>
        <taxon>Grewioideae</taxon>
        <taxon>Apeibeae</taxon>
        <taxon>Corchorus</taxon>
    </lineage>
</organism>
<protein>
    <submittedName>
        <fullName evidence="1">Uncharacterized protein</fullName>
    </submittedName>
</protein>
<gene>
    <name evidence="1" type="ORF">COLO4_37434</name>
</gene>
<evidence type="ECO:0000313" key="1">
    <source>
        <dbReference type="EMBL" id="OMO52059.1"/>
    </source>
</evidence>
<dbReference type="AlphaFoldDB" id="A0A1R3G1X9"/>
<reference evidence="2" key="1">
    <citation type="submission" date="2013-09" db="EMBL/GenBank/DDBJ databases">
        <title>Corchorus olitorius genome sequencing.</title>
        <authorList>
            <person name="Alam M."/>
            <person name="Haque M.S."/>
            <person name="Islam M.S."/>
            <person name="Emdad E.M."/>
            <person name="Islam M.M."/>
            <person name="Ahmed B."/>
            <person name="Halim A."/>
            <person name="Hossen Q.M.M."/>
            <person name="Hossain M.Z."/>
            <person name="Ahmed R."/>
            <person name="Khan M.M."/>
            <person name="Islam R."/>
            <person name="Rashid M.M."/>
            <person name="Khan S.A."/>
            <person name="Rahman M.S."/>
            <person name="Alam M."/>
            <person name="Yahiya A.S."/>
            <person name="Khan M.S."/>
            <person name="Azam M.S."/>
            <person name="Haque T."/>
            <person name="Lashkar M.Z.H."/>
            <person name="Akhand A.I."/>
            <person name="Morshed G."/>
            <person name="Roy S."/>
            <person name="Uddin K.S."/>
            <person name="Rabeya T."/>
            <person name="Hossain A.S."/>
            <person name="Chowdhury A."/>
            <person name="Snigdha A.R."/>
            <person name="Mortoza M.S."/>
            <person name="Matin S.A."/>
            <person name="Hoque S.M.E."/>
            <person name="Islam M.K."/>
            <person name="Roy D.K."/>
            <person name="Haider R."/>
            <person name="Moosa M.M."/>
            <person name="Elias S.M."/>
            <person name="Hasan A.M."/>
            <person name="Jahan S."/>
            <person name="Shafiuddin M."/>
            <person name="Mahmood N."/>
            <person name="Shommy N.S."/>
        </authorList>
    </citation>
    <scope>NUCLEOTIDE SEQUENCE [LARGE SCALE GENOMIC DNA]</scope>
    <source>
        <strain evidence="2">cv. O-4</strain>
    </source>
</reference>